<feature type="domain" description="CMP/dCMP-type deaminase" evidence="17">
    <location>
        <begin position="3"/>
        <end position="125"/>
    </location>
</feature>
<dbReference type="GO" id="GO:0009231">
    <property type="term" value="P:riboflavin biosynthetic process"/>
    <property type="evidence" value="ECO:0007669"/>
    <property type="project" value="UniProtKB-UniPathway"/>
</dbReference>
<dbReference type="NCBIfam" id="TIGR00326">
    <property type="entry name" value="eubact_ribD"/>
    <property type="match status" value="1"/>
</dbReference>
<keyword evidence="11 13" id="KW-0560">Oxidoreductase</keyword>
<comment type="similarity">
    <text evidence="4 13">In the N-terminal section; belongs to the cytidine and deoxycytidylate deaminase family.</text>
</comment>
<dbReference type="FunFam" id="3.40.140.10:FF:000025">
    <property type="entry name" value="Riboflavin biosynthesis protein RibD"/>
    <property type="match status" value="1"/>
</dbReference>
<dbReference type="PROSITE" id="PS51747">
    <property type="entry name" value="CYT_DCMP_DEAMINASES_2"/>
    <property type="match status" value="1"/>
</dbReference>
<accession>A0A6M3HZY5</accession>
<feature type="binding site" evidence="15">
    <location>
        <position position="198"/>
    </location>
    <ligand>
        <name>NADP(+)</name>
        <dbReference type="ChEBI" id="CHEBI:58349"/>
    </ligand>
</feature>
<dbReference type="PIRSF" id="PIRSF006769">
    <property type="entry name" value="RibD"/>
    <property type="match status" value="1"/>
</dbReference>
<dbReference type="InterPro" id="IPR016192">
    <property type="entry name" value="APOBEC/CMP_deaminase_Zn-bd"/>
</dbReference>
<dbReference type="Proteomes" id="UP000503320">
    <property type="component" value="Chromosome"/>
</dbReference>
<dbReference type="Gene3D" id="3.40.140.10">
    <property type="entry name" value="Cytidine Deaminase, domain 2"/>
    <property type="match status" value="1"/>
</dbReference>
<dbReference type="KEGG" id="afri:E3E15_07485"/>
<dbReference type="InterPro" id="IPR050765">
    <property type="entry name" value="Riboflavin_Biosynth_HTPR"/>
</dbReference>
<feature type="binding site" evidence="16">
    <location>
        <position position="52"/>
    </location>
    <ligand>
        <name>Zn(2+)</name>
        <dbReference type="ChEBI" id="CHEBI:29105"/>
        <note>catalytic</note>
    </ligand>
</feature>
<evidence type="ECO:0000256" key="1">
    <source>
        <dbReference type="ARBA" id="ARBA00002151"/>
    </source>
</evidence>
<feature type="binding site" evidence="16">
    <location>
        <position position="86"/>
    </location>
    <ligand>
        <name>Zn(2+)</name>
        <dbReference type="ChEBI" id="CHEBI:29105"/>
        <note>catalytic</note>
    </ligand>
</feature>
<keyword evidence="19" id="KW-1185">Reference proteome</keyword>
<feature type="binding site" evidence="15">
    <location>
        <position position="186"/>
    </location>
    <ligand>
        <name>substrate</name>
    </ligand>
</feature>
<dbReference type="InterPro" id="IPR002734">
    <property type="entry name" value="RibDG_C"/>
</dbReference>
<dbReference type="PROSITE" id="PS00903">
    <property type="entry name" value="CYT_DCMP_DEAMINASES_1"/>
    <property type="match status" value="1"/>
</dbReference>
<feature type="binding site" evidence="15">
    <location>
        <position position="170"/>
    </location>
    <ligand>
        <name>substrate</name>
    </ligand>
</feature>
<dbReference type="PANTHER" id="PTHR38011:SF7">
    <property type="entry name" value="2,5-DIAMINO-6-RIBOSYLAMINO-4(3H)-PYRIMIDINONE 5'-PHOSPHATE REDUCTASE"/>
    <property type="match status" value="1"/>
</dbReference>
<evidence type="ECO:0000256" key="15">
    <source>
        <dbReference type="PIRSR" id="PIRSR006769-2"/>
    </source>
</evidence>
<comment type="similarity">
    <text evidence="5 13">In the C-terminal section; belongs to the HTP reductase family.</text>
</comment>
<comment type="pathway">
    <text evidence="2 13">Cofactor biosynthesis; riboflavin biosynthesis; 5-amino-6-(D-ribitylamino)uracil from GTP: step 2/4.</text>
</comment>
<dbReference type="InterPro" id="IPR016193">
    <property type="entry name" value="Cytidine_deaminase-like"/>
</dbReference>
<keyword evidence="12" id="KW-0511">Multifunctional enzyme</keyword>
<reference evidence="18 19" key="1">
    <citation type="submission" date="2019-03" db="EMBL/GenBank/DDBJ databases">
        <title>Complete Genome Sequence of Allofrancisella frigidaquae Strain SYSU 10HL1970 Isolated from Water-Cooling Systems in China.</title>
        <authorList>
            <person name="Ohrman C."/>
            <person name="Uneklint I."/>
            <person name="Sjodin A."/>
        </authorList>
    </citation>
    <scope>NUCLEOTIDE SEQUENCE [LARGE SCALE GENOMIC DNA]</scope>
    <source>
        <strain evidence="18 19">SYSU 10HL1970</strain>
    </source>
</reference>
<dbReference type="SUPFAM" id="SSF53927">
    <property type="entry name" value="Cytidine deaminase-like"/>
    <property type="match status" value="1"/>
</dbReference>
<evidence type="ECO:0000256" key="2">
    <source>
        <dbReference type="ARBA" id="ARBA00004882"/>
    </source>
</evidence>
<feature type="binding site" evidence="15">
    <location>
        <position position="202"/>
    </location>
    <ligand>
        <name>NADP(+)</name>
        <dbReference type="ChEBI" id="CHEBI:58349"/>
    </ligand>
</feature>
<keyword evidence="10 13" id="KW-0521">NADP</keyword>
<feature type="binding site" evidence="15">
    <location>
        <position position="206"/>
    </location>
    <ligand>
        <name>substrate</name>
    </ligand>
</feature>
<dbReference type="InterPro" id="IPR004794">
    <property type="entry name" value="Eubact_RibD"/>
</dbReference>
<dbReference type="EC" id="3.5.4.26" evidence="13"/>
<dbReference type="GO" id="GO:0008835">
    <property type="term" value="F:diaminohydroxyphosphoribosylaminopyrimidine deaminase activity"/>
    <property type="evidence" value="ECO:0007669"/>
    <property type="project" value="UniProtKB-EC"/>
</dbReference>
<feature type="binding site" evidence="15">
    <location>
        <position position="296"/>
    </location>
    <ligand>
        <name>substrate</name>
    </ligand>
</feature>
<feature type="binding site" evidence="15">
    <location>
        <position position="156"/>
    </location>
    <ligand>
        <name>NADP(+)</name>
        <dbReference type="ChEBI" id="CHEBI:58349"/>
    </ligand>
</feature>
<comment type="catalytic activity">
    <reaction evidence="13">
        <text>2,5-diamino-6-hydroxy-4-(5-phosphoribosylamino)-pyrimidine + H2O + H(+) = 5-amino-6-(5-phospho-D-ribosylamino)uracil + NH4(+)</text>
        <dbReference type="Rhea" id="RHEA:21868"/>
        <dbReference type="ChEBI" id="CHEBI:15377"/>
        <dbReference type="ChEBI" id="CHEBI:15378"/>
        <dbReference type="ChEBI" id="CHEBI:28938"/>
        <dbReference type="ChEBI" id="CHEBI:58453"/>
        <dbReference type="ChEBI" id="CHEBI:58614"/>
        <dbReference type="EC" id="3.5.4.26"/>
    </reaction>
</comment>
<protein>
    <recommendedName>
        <fullName evidence="13">Riboflavin biosynthesis protein RibD</fullName>
    </recommendedName>
    <domain>
        <recommendedName>
            <fullName evidence="13">Diaminohydroxyphosphoribosylaminopyrimidine deaminase</fullName>
            <shortName evidence="13">DRAP deaminase</shortName>
            <ecNumber evidence="13">3.5.4.26</ecNumber>
        </recommendedName>
        <alternativeName>
            <fullName evidence="13">Riboflavin-specific deaminase</fullName>
        </alternativeName>
    </domain>
    <domain>
        <recommendedName>
            <fullName evidence="13">5-amino-6-(5-phosphoribosylamino)uracil reductase</fullName>
            <ecNumber evidence="13">1.1.1.193</ecNumber>
        </recommendedName>
        <alternativeName>
            <fullName evidence="13">HTP reductase</fullName>
        </alternativeName>
    </domain>
</protein>
<comment type="pathway">
    <text evidence="3 13">Cofactor biosynthesis; riboflavin biosynthesis; 5-amino-6-(D-ribitylamino)uracil from GTP: step 3/4.</text>
</comment>
<evidence type="ECO:0000313" key="19">
    <source>
        <dbReference type="Proteomes" id="UP000503320"/>
    </source>
</evidence>
<sequence length="356" mass="39548">MKNIDQYYMQQALALATRGRLTVSPNPMVGCIIVKNGKIIAEGWHIRAGQAHAECLAIKQAGEQTKGSIVYVTLEPCCHTGKTGPCTDALIKAQIKEVIIATLDPNPQVAGKGVQQLKKAGIKVKVGVLEKQAQELNKIFFYYQQYQKPYIFAKWAMSLDGKTTVNADDSKKISSDKAAIYTHQLRNICDAIIIGKNTLVEDNPRLNVRLDIKSAIHPIKIVVFTKIQEVDLSWQILDQTDAKTIFVCTDITDSAKQILQSLNLEFWILPAQKDKVCINSLLKKMANTGITSALLEGGMKLIENFATVYAINEFITYISPVLVANNNPKRQLVINKTSYLGCDLLINSRIKEDQNV</sequence>
<dbReference type="InterPro" id="IPR024072">
    <property type="entry name" value="DHFR-like_dom_sf"/>
</dbReference>
<dbReference type="InterPro" id="IPR002125">
    <property type="entry name" value="CMP_dCMP_dom"/>
</dbReference>
<dbReference type="Pfam" id="PF00383">
    <property type="entry name" value="dCMP_cyt_deam_1"/>
    <property type="match status" value="1"/>
</dbReference>
<evidence type="ECO:0000256" key="9">
    <source>
        <dbReference type="ARBA" id="ARBA00022833"/>
    </source>
</evidence>
<dbReference type="EC" id="1.1.1.193" evidence="13"/>
<evidence type="ECO:0000259" key="17">
    <source>
        <dbReference type="PROSITE" id="PS51747"/>
    </source>
</evidence>
<dbReference type="GO" id="GO:0008270">
    <property type="term" value="F:zinc ion binding"/>
    <property type="evidence" value="ECO:0007669"/>
    <property type="project" value="InterPro"/>
</dbReference>
<evidence type="ECO:0000256" key="6">
    <source>
        <dbReference type="ARBA" id="ARBA00022619"/>
    </source>
</evidence>
<comment type="function">
    <text evidence="1 13">Converts 2,5-diamino-6-(ribosylamino)-4(3h)-pyrimidinone 5'-phosphate into 5-amino-6-(ribosylamino)-2,4(1h,3h)-pyrimidinedione 5'-phosphate.</text>
</comment>
<evidence type="ECO:0000256" key="13">
    <source>
        <dbReference type="PIRNR" id="PIRNR006769"/>
    </source>
</evidence>
<evidence type="ECO:0000256" key="14">
    <source>
        <dbReference type="PIRSR" id="PIRSR006769-1"/>
    </source>
</evidence>
<organism evidence="18 19">
    <name type="scientific">Allofrancisella frigidaquae</name>
    <dbReference type="NCBI Taxonomy" id="1085644"/>
    <lineage>
        <taxon>Bacteria</taxon>
        <taxon>Pseudomonadati</taxon>
        <taxon>Pseudomonadota</taxon>
        <taxon>Gammaproteobacteria</taxon>
        <taxon>Thiotrichales</taxon>
        <taxon>Francisellaceae</taxon>
        <taxon>Allofrancisella</taxon>
    </lineage>
</organism>
<dbReference type="EMBL" id="CP038017">
    <property type="protein sequence ID" value="QIV95196.1"/>
    <property type="molecule type" value="Genomic_DNA"/>
</dbReference>
<evidence type="ECO:0000256" key="5">
    <source>
        <dbReference type="ARBA" id="ARBA00007417"/>
    </source>
</evidence>
<evidence type="ECO:0000256" key="12">
    <source>
        <dbReference type="ARBA" id="ARBA00023268"/>
    </source>
</evidence>
<gene>
    <name evidence="18" type="primary">ribD</name>
    <name evidence="18" type="ORF">E3E15_07485</name>
</gene>
<dbReference type="GO" id="GO:0008703">
    <property type="term" value="F:5-amino-6-(5-phosphoribosylamino)uracil reductase activity"/>
    <property type="evidence" value="ECO:0007669"/>
    <property type="project" value="UniProtKB-EC"/>
</dbReference>
<dbReference type="Pfam" id="PF01872">
    <property type="entry name" value="RibD_C"/>
    <property type="match status" value="1"/>
</dbReference>
<evidence type="ECO:0000256" key="8">
    <source>
        <dbReference type="ARBA" id="ARBA00022801"/>
    </source>
</evidence>
<keyword evidence="8 13" id="KW-0378">Hydrolase</keyword>
<dbReference type="RefSeq" id="WP_172107168.1">
    <property type="nucleotide sequence ID" value="NZ_CP038017.1"/>
</dbReference>
<feature type="binding site" evidence="15">
    <location>
        <position position="209"/>
    </location>
    <ligand>
        <name>substrate</name>
    </ligand>
</feature>
<dbReference type="SUPFAM" id="SSF53597">
    <property type="entry name" value="Dihydrofolate reductase-like"/>
    <property type="match status" value="1"/>
</dbReference>
<evidence type="ECO:0000256" key="10">
    <source>
        <dbReference type="ARBA" id="ARBA00022857"/>
    </source>
</evidence>
<dbReference type="AlphaFoldDB" id="A0A6M3HZY5"/>
<dbReference type="Gene3D" id="3.40.430.10">
    <property type="entry name" value="Dihydrofolate Reductase, subunit A"/>
    <property type="match status" value="1"/>
</dbReference>
<evidence type="ECO:0000256" key="7">
    <source>
        <dbReference type="ARBA" id="ARBA00022723"/>
    </source>
</evidence>
<keyword evidence="6 13" id="KW-0686">Riboflavin biosynthesis</keyword>
<evidence type="ECO:0000313" key="18">
    <source>
        <dbReference type="EMBL" id="QIV95196.1"/>
    </source>
</evidence>
<feature type="binding site" evidence="16">
    <location>
        <position position="77"/>
    </location>
    <ligand>
        <name>Zn(2+)</name>
        <dbReference type="ChEBI" id="CHEBI:29105"/>
        <note>catalytic</note>
    </ligand>
</feature>
<dbReference type="UniPathway" id="UPA00275">
    <property type="reaction ID" value="UER00401"/>
</dbReference>
<name>A0A6M3HZY5_9GAMM</name>
<evidence type="ECO:0000256" key="3">
    <source>
        <dbReference type="ARBA" id="ARBA00004910"/>
    </source>
</evidence>
<evidence type="ECO:0000256" key="16">
    <source>
        <dbReference type="PIRSR" id="PIRSR006769-3"/>
    </source>
</evidence>
<keyword evidence="7 13" id="KW-0479">Metal-binding</keyword>
<evidence type="ECO:0000256" key="4">
    <source>
        <dbReference type="ARBA" id="ARBA00005259"/>
    </source>
</evidence>
<keyword evidence="9 13" id="KW-0862">Zinc</keyword>
<dbReference type="CDD" id="cd01284">
    <property type="entry name" value="Riboflavin_deaminase-reductase"/>
    <property type="match status" value="1"/>
</dbReference>
<evidence type="ECO:0000256" key="11">
    <source>
        <dbReference type="ARBA" id="ARBA00023002"/>
    </source>
</evidence>
<comment type="cofactor">
    <cofactor evidence="13 16">
        <name>Zn(2+)</name>
        <dbReference type="ChEBI" id="CHEBI:29105"/>
    </cofactor>
    <text evidence="13 16">Binds 1 zinc ion.</text>
</comment>
<comment type="catalytic activity">
    <reaction evidence="13">
        <text>5-amino-6-(5-phospho-D-ribitylamino)uracil + NADP(+) = 5-amino-6-(5-phospho-D-ribosylamino)uracil + NADPH + H(+)</text>
        <dbReference type="Rhea" id="RHEA:17845"/>
        <dbReference type="ChEBI" id="CHEBI:15378"/>
        <dbReference type="ChEBI" id="CHEBI:57783"/>
        <dbReference type="ChEBI" id="CHEBI:58349"/>
        <dbReference type="ChEBI" id="CHEBI:58421"/>
        <dbReference type="ChEBI" id="CHEBI:58453"/>
        <dbReference type="EC" id="1.1.1.193"/>
    </reaction>
</comment>
<proteinExistence type="inferred from homology"/>
<feature type="active site" description="Proton donor" evidence="14">
    <location>
        <position position="54"/>
    </location>
</feature>
<dbReference type="PANTHER" id="PTHR38011">
    <property type="entry name" value="DIHYDROFOLATE REDUCTASE FAMILY PROTEIN (AFU_ORTHOLOGUE AFUA_8G06820)"/>
    <property type="match status" value="1"/>
</dbReference>